<evidence type="ECO:0000256" key="9">
    <source>
        <dbReference type="ARBA" id="ARBA00022801"/>
    </source>
</evidence>
<dbReference type="PRINTS" id="PR00724">
    <property type="entry name" value="CRBOXYPTASEC"/>
</dbReference>
<feature type="region of interest" description="Disordered" evidence="18">
    <location>
        <begin position="469"/>
        <end position="545"/>
    </location>
</feature>
<reference evidence="20" key="1">
    <citation type="journal article" date="2019" name="G3 (Bethesda)">
        <title>Genome Assemblies of Two Rare Opportunistic Yeast Pathogens: Diutina rugosa (syn. Candida rugosa) and Trichomonascus ciferrii (syn. Candida ciferrii).</title>
        <authorList>
            <person name="Mixao V."/>
            <person name="Saus E."/>
            <person name="Hansen A.P."/>
            <person name="Lass-Florl C."/>
            <person name="Gabaldon T."/>
        </authorList>
    </citation>
    <scope>NUCLEOTIDE SEQUENCE</scope>
    <source>
        <strain evidence="20">CBS 4856</strain>
    </source>
</reference>
<dbReference type="EC" id="3.4.16.6" evidence="14"/>
<evidence type="ECO:0000256" key="19">
    <source>
        <dbReference type="SAM" id="Phobius"/>
    </source>
</evidence>
<feature type="compositionally biased region" description="Basic residues" evidence="18">
    <location>
        <begin position="470"/>
        <end position="480"/>
    </location>
</feature>
<evidence type="ECO:0000256" key="2">
    <source>
        <dbReference type="ARBA" id="ARBA00004393"/>
    </source>
</evidence>
<dbReference type="Pfam" id="PF00450">
    <property type="entry name" value="Peptidase_S10"/>
    <property type="match status" value="1"/>
</dbReference>
<dbReference type="Gene3D" id="3.40.50.1820">
    <property type="entry name" value="alpha/beta hydrolase"/>
    <property type="match status" value="1"/>
</dbReference>
<keyword evidence="8" id="KW-0732">Signal</keyword>
<dbReference type="SUPFAM" id="SSF53474">
    <property type="entry name" value="alpha/beta-Hydrolases"/>
    <property type="match status" value="1"/>
</dbReference>
<dbReference type="AlphaFoldDB" id="A0A642VAY4"/>
<dbReference type="GO" id="GO:0006915">
    <property type="term" value="P:apoptotic process"/>
    <property type="evidence" value="ECO:0007669"/>
    <property type="project" value="UniProtKB-KW"/>
</dbReference>
<evidence type="ECO:0000256" key="10">
    <source>
        <dbReference type="ARBA" id="ARBA00022989"/>
    </source>
</evidence>
<keyword evidence="7" id="KW-0053">Apoptosis</keyword>
<evidence type="ECO:0000256" key="18">
    <source>
        <dbReference type="SAM" id="MobiDB-lite"/>
    </source>
</evidence>
<feature type="transmembrane region" description="Helical" evidence="19">
    <location>
        <begin position="421"/>
        <end position="445"/>
    </location>
</feature>
<keyword evidence="5" id="KW-0645">Protease</keyword>
<evidence type="ECO:0000256" key="4">
    <source>
        <dbReference type="ARBA" id="ARBA00022645"/>
    </source>
</evidence>
<evidence type="ECO:0000313" key="20">
    <source>
        <dbReference type="EMBL" id="KAA8916859.1"/>
    </source>
</evidence>
<keyword evidence="9" id="KW-0378">Hydrolase</keyword>
<comment type="similarity">
    <text evidence="3">Belongs to the peptidase S10 family.</text>
</comment>
<evidence type="ECO:0000256" key="13">
    <source>
        <dbReference type="ARBA" id="ARBA00023180"/>
    </source>
</evidence>
<sequence length="545" mass="61568">MSHSTFGEADTGGLGASPQNLVMRLKNEDTVVSNKGSWHKYANLLFIDQPRGVGLSTGESNSYIESMDDMSGDLLKFMDEYFDIFPEQLNSEFYIAGESFAGQYIPYIGKAIVDRNKKLRKAKSENNRERKEKIIDLRGLLIGNGWIDPVQQYLAYLPFSYSKGLLSKGTSEAAQVEKLHQRCAETLSDLGSENMTAHVDECEEIAKSIINISFSKDHEHCFNIYDVRLKDSFPSCGMNWPPDLEYITPYLRKDEVLKALNTYTNGNGGWRECSGSVHHAMDKDHSRPSIQLIPELAKELPITFFSGVEDFICNTLGTDRMLQNLEWNDVKGFGKDVKEKEWKLNGETRGSAISARNISSVKFYGASHMVPFDDAEITQFMFNVASGLTTWEDNNNVTLTSWNGNKDHEKSKIAQEAALRAYYRSGTVALVIVVIILAVFGYFMWKRENRDMYGPRRGFWKSIIGGLSRWKPKGHQRSRSGGKGFTNASDGSYHGLQSPENIILEEEEYELGERDTNDNTDILSSDDEENSSPEEVVVRRPEDQV</sequence>
<accession>A0A642VAY4</accession>
<dbReference type="OrthoDB" id="443318at2759"/>
<keyword evidence="10 19" id="KW-1133">Transmembrane helix</keyword>
<keyword evidence="21" id="KW-1185">Reference proteome</keyword>
<gene>
    <name evidence="20" type="ORF">TRICI_000978</name>
</gene>
<evidence type="ECO:0000313" key="21">
    <source>
        <dbReference type="Proteomes" id="UP000761534"/>
    </source>
</evidence>
<dbReference type="PANTHER" id="PTHR11802">
    <property type="entry name" value="SERINE PROTEASE FAMILY S10 SERINE CARBOXYPEPTIDASE"/>
    <property type="match status" value="1"/>
</dbReference>
<keyword evidence="6 19" id="KW-0812">Transmembrane</keyword>
<dbReference type="GO" id="GO:0006508">
    <property type="term" value="P:proteolysis"/>
    <property type="evidence" value="ECO:0007669"/>
    <property type="project" value="UniProtKB-KW"/>
</dbReference>
<dbReference type="PANTHER" id="PTHR11802:SF190">
    <property type="entry name" value="PHEROMONE-PROCESSING CARBOXYPEPTIDASE KEX1"/>
    <property type="match status" value="1"/>
</dbReference>
<protein>
    <recommendedName>
        <fullName evidence="16">Pheromone-processing carboxypeptidase KEX1</fullName>
        <ecNumber evidence="14">3.4.16.6</ecNumber>
    </recommendedName>
    <alternativeName>
        <fullName evidence="17">Carboxypeptidase D</fullName>
    </alternativeName>
    <alternativeName>
        <fullName evidence="15">Pheromone-processing carboxypeptidase kex1</fullName>
    </alternativeName>
</protein>
<dbReference type="EMBL" id="SWFS01000078">
    <property type="protein sequence ID" value="KAA8916859.1"/>
    <property type="molecule type" value="Genomic_DNA"/>
</dbReference>
<dbReference type="Proteomes" id="UP000761534">
    <property type="component" value="Unassembled WGS sequence"/>
</dbReference>
<evidence type="ECO:0000256" key="14">
    <source>
        <dbReference type="ARBA" id="ARBA00038895"/>
    </source>
</evidence>
<proteinExistence type="inferred from homology"/>
<dbReference type="GO" id="GO:0004185">
    <property type="term" value="F:serine-type carboxypeptidase activity"/>
    <property type="evidence" value="ECO:0007669"/>
    <property type="project" value="UniProtKB-EC"/>
</dbReference>
<feature type="compositionally biased region" description="Basic and acidic residues" evidence="18">
    <location>
        <begin position="536"/>
        <end position="545"/>
    </location>
</feature>
<dbReference type="VEuPathDB" id="FungiDB:TRICI_000978"/>
<name>A0A642VAY4_9ASCO</name>
<keyword evidence="11" id="KW-0333">Golgi apparatus</keyword>
<evidence type="ECO:0000256" key="7">
    <source>
        <dbReference type="ARBA" id="ARBA00022703"/>
    </source>
</evidence>
<comment type="catalytic activity">
    <reaction evidence="1">
        <text>Preferential release of a C-terminal arginine or lysine residue.</text>
        <dbReference type="EC" id="3.4.16.6"/>
    </reaction>
</comment>
<evidence type="ECO:0000256" key="3">
    <source>
        <dbReference type="ARBA" id="ARBA00009431"/>
    </source>
</evidence>
<dbReference type="InterPro" id="IPR001563">
    <property type="entry name" value="Peptidase_S10"/>
</dbReference>
<dbReference type="InterPro" id="IPR029058">
    <property type="entry name" value="AB_hydrolase_fold"/>
</dbReference>
<keyword evidence="12 19" id="KW-0472">Membrane</keyword>
<evidence type="ECO:0000256" key="6">
    <source>
        <dbReference type="ARBA" id="ARBA00022692"/>
    </source>
</evidence>
<evidence type="ECO:0000256" key="11">
    <source>
        <dbReference type="ARBA" id="ARBA00023034"/>
    </source>
</evidence>
<evidence type="ECO:0000256" key="5">
    <source>
        <dbReference type="ARBA" id="ARBA00022670"/>
    </source>
</evidence>
<keyword evidence="4" id="KW-0121">Carboxypeptidase</keyword>
<evidence type="ECO:0000256" key="16">
    <source>
        <dbReference type="ARBA" id="ARBA00040628"/>
    </source>
</evidence>
<comment type="caution">
    <text evidence="20">The sequence shown here is derived from an EMBL/GenBank/DDBJ whole genome shotgun (WGS) entry which is preliminary data.</text>
</comment>
<keyword evidence="13" id="KW-0325">Glycoprotein</keyword>
<evidence type="ECO:0000256" key="8">
    <source>
        <dbReference type="ARBA" id="ARBA00022729"/>
    </source>
</evidence>
<comment type="subcellular location">
    <subcellularLocation>
        <location evidence="2">Golgi apparatus</location>
        <location evidence="2">trans-Golgi network membrane</location>
        <topology evidence="2">Single-pass type I membrane protein</topology>
    </subcellularLocation>
</comment>
<evidence type="ECO:0000256" key="15">
    <source>
        <dbReference type="ARBA" id="ARBA00040403"/>
    </source>
</evidence>
<evidence type="ECO:0000256" key="12">
    <source>
        <dbReference type="ARBA" id="ARBA00023136"/>
    </source>
</evidence>
<evidence type="ECO:0000256" key="1">
    <source>
        <dbReference type="ARBA" id="ARBA00001003"/>
    </source>
</evidence>
<organism evidence="20 21">
    <name type="scientific">Trichomonascus ciferrii</name>
    <dbReference type="NCBI Taxonomy" id="44093"/>
    <lineage>
        <taxon>Eukaryota</taxon>
        <taxon>Fungi</taxon>
        <taxon>Dikarya</taxon>
        <taxon>Ascomycota</taxon>
        <taxon>Saccharomycotina</taxon>
        <taxon>Dipodascomycetes</taxon>
        <taxon>Dipodascales</taxon>
        <taxon>Trichomonascaceae</taxon>
        <taxon>Trichomonascus</taxon>
        <taxon>Trichomonascus ciferrii complex</taxon>
    </lineage>
</organism>
<evidence type="ECO:0000256" key="17">
    <source>
        <dbReference type="ARBA" id="ARBA00042717"/>
    </source>
</evidence>
<dbReference type="GO" id="GO:0005802">
    <property type="term" value="C:trans-Golgi network"/>
    <property type="evidence" value="ECO:0007669"/>
    <property type="project" value="TreeGrafter"/>
</dbReference>